<comment type="caution">
    <text evidence="2">The sequence shown here is derived from an EMBL/GenBank/DDBJ whole genome shotgun (WGS) entry which is preliminary data.</text>
</comment>
<reference evidence="3" key="1">
    <citation type="submission" date="2015-10" db="EMBL/GenBank/DDBJ databases">
        <title>Draft Genome Sequences of 11 Lactococcus lactis subspecies cremoris strains.</title>
        <authorList>
            <person name="Wels M."/>
            <person name="Backus L."/>
            <person name="Boekhorst J."/>
            <person name="Dijkstra A."/>
            <person name="Beerthuizen M."/>
            <person name="Kelly W."/>
            <person name="Siezen R."/>
            <person name="Bachmann H."/>
            <person name="Van Hijum S."/>
        </authorList>
    </citation>
    <scope>NUCLEOTIDE SEQUENCE [LARGE SCALE GENOMIC DNA]</scope>
    <source>
        <strain evidence="3">M20</strain>
    </source>
</reference>
<sequence length="72" mass="8303">MSDKFNAFNKAKEEIQNRPHVSTSLPQFKKKENKKQVTIMLEPNQKERGKELADMTGMSFSELIGYLIDNAK</sequence>
<dbReference type="EMBL" id="LKLU01000113">
    <property type="protein sequence ID" value="KSU19292.1"/>
    <property type="molecule type" value="Genomic_DNA"/>
</dbReference>
<protein>
    <submittedName>
        <fullName evidence="2">Uncharacterized protein</fullName>
    </submittedName>
</protein>
<accession>A0A0V8E0K2</accession>
<evidence type="ECO:0000313" key="3">
    <source>
        <dbReference type="Proteomes" id="UP000053719"/>
    </source>
</evidence>
<dbReference type="RefSeq" id="WP_058212090.1">
    <property type="nucleotide sequence ID" value="NZ_LKLU01000113.1"/>
</dbReference>
<dbReference type="AlphaFoldDB" id="A0A0V8E0K2"/>
<dbReference type="Proteomes" id="UP000053719">
    <property type="component" value="Unassembled WGS sequence"/>
</dbReference>
<feature type="region of interest" description="Disordered" evidence="1">
    <location>
        <begin position="1"/>
        <end position="34"/>
    </location>
</feature>
<organism evidence="2 3">
    <name type="scientific">Lactococcus lactis subsp. lactis</name>
    <name type="common">Streptococcus lactis</name>
    <dbReference type="NCBI Taxonomy" id="1360"/>
    <lineage>
        <taxon>Bacteria</taxon>
        <taxon>Bacillati</taxon>
        <taxon>Bacillota</taxon>
        <taxon>Bacilli</taxon>
        <taxon>Lactobacillales</taxon>
        <taxon>Streptococcaceae</taxon>
        <taxon>Lactococcus</taxon>
    </lineage>
</organism>
<name>A0A0V8E0K2_LACLL</name>
<evidence type="ECO:0000313" key="2">
    <source>
        <dbReference type="EMBL" id="KSU19292.1"/>
    </source>
</evidence>
<dbReference type="PATRIC" id="fig|1360.114.peg.2078"/>
<gene>
    <name evidence="2" type="ORF">M20_2096</name>
</gene>
<evidence type="ECO:0000256" key="1">
    <source>
        <dbReference type="SAM" id="MobiDB-lite"/>
    </source>
</evidence>
<proteinExistence type="predicted"/>